<keyword evidence="2" id="KW-1185">Reference proteome</keyword>
<name>B0MPS5_9FIRM</name>
<proteinExistence type="predicted"/>
<protein>
    <submittedName>
        <fullName evidence="1">Uncharacterized protein</fullName>
    </submittedName>
</protein>
<gene>
    <name evidence="1" type="ORF">EUBSIR_01878</name>
</gene>
<evidence type="ECO:0000313" key="2">
    <source>
        <dbReference type="Proteomes" id="UP000005326"/>
    </source>
</evidence>
<accession>B0MPS5</accession>
<dbReference type="AlphaFoldDB" id="B0MPS5"/>
<reference evidence="1" key="1">
    <citation type="submission" date="2007-10" db="EMBL/GenBank/DDBJ databases">
        <authorList>
            <person name="Fulton L."/>
            <person name="Clifton S."/>
            <person name="Fulton B."/>
            <person name="Xu J."/>
            <person name="Minx P."/>
            <person name="Pepin K.H."/>
            <person name="Johnson M."/>
            <person name="Thiruvilangam P."/>
            <person name="Bhonagiri V."/>
            <person name="Nash W.E."/>
            <person name="Mardis E.R."/>
            <person name="Wilson R.K."/>
        </authorList>
    </citation>
    <scope>NUCLEOTIDE SEQUENCE [LARGE SCALE GENOMIC DNA]</scope>
    <source>
        <strain evidence="1">DSM 15702</strain>
    </source>
</reference>
<dbReference type="Proteomes" id="UP000005326">
    <property type="component" value="Unassembled WGS sequence"/>
</dbReference>
<comment type="caution">
    <text evidence="1">The sequence shown here is derived from an EMBL/GenBank/DDBJ whole genome shotgun (WGS) entry which is preliminary data.</text>
</comment>
<sequence>MRFYTTRAAQTFDCAAQVGAELRYNIKIISIHRYYLPDLYIIQFMRKNFKMIPNYIMGLSLCTMQ</sequence>
<evidence type="ECO:0000313" key="1">
    <source>
        <dbReference type="EMBL" id="EDS00203.1"/>
    </source>
</evidence>
<reference evidence="1" key="2">
    <citation type="submission" date="2014-06" db="EMBL/GenBank/DDBJ databases">
        <title>Draft genome sequence of Eubacterium siraeum (DSM 15702).</title>
        <authorList>
            <person name="Sudarsanam P."/>
            <person name="Ley R."/>
            <person name="Guruge J."/>
            <person name="Turnbaugh P.J."/>
            <person name="Mahowald M."/>
            <person name="Liep D."/>
            <person name="Gordon J."/>
        </authorList>
    </citation>
    <scope>NUCLEOTIDE SEQUENCE</scope>
    <source>
        <strain evidence="1">DSM 15702</strain>
    </source>
</reference>
<dbReference type="EMBL" id="ABCA03000050">
    <property type="protein sequence ID" value="EDS00203.1"/>
    <property type="molecule type" value="Genomic_DNA"/>
</dbReference>
<organism evidence="1 2">
    <name type="scientific">[Eubacterium] siraeum DSM 15702</name>
    <dbReference type="NCBI Taxonomy" id="428128"/>
    <lineage>
        <taxon>Bacteria</taxon>
        <taxon>Bacillati</taxon>
        <taxon>Bacillota</taxon>
        <taxon>Clostridia</taxon>
        <taxon>Eubacteriales</taxon>
        <taxon>Oscillospiraceae</taxon>
        <taxon>Oscillospiraceae incertae sedis</taxon>
    </lineage>
</organism>